<organism evidence="2 3">
    <name type="scientific">Eutypa lata (strain UCR-EL1)</name>
    <name type="common">Grapevine dieback disease fungus</name>
    <name type="synonym">Eutypa armeniacae</name>
    <dbReference type="NCBI Taxonomy" id="1287681"/>
    <lineage>
        <taxon>Eukaryota</taxon>
        <taxon>Fungi</taxon>
        <taxon>Dikarya</taxon>
        <taxon>Ascomycota</taxon>
        <taxon>Pezizomycotina</taxon>
        <taxon>Sordariomycetes</taxon>
        <taxon>Xylariomycetidae</taxon>
        <taxon>Xylariales</taxon>
        <taxon>Diatrypaceae</taxon>
        <taxon>Eutypa</taxon>
    </lineage>
</organism>
<feature type="domain" description="ABM" evidence="1">
    <location>
        <begin position="4"/>
        <end position="96"/>
    </location>
</feature>
<dbReference type="InterPro" id="IPR007138">
    <property type="entry name" value="ABM_dom"/>
</dbReference>
<reference evidence="3" key="1">
    <citation type="journal article" date="2013" name="Genome Announc.">
        <title>Draft genome sequence of the grapevine dieback fungus Eutypa lata UCR-EL1.</title>
        <authorList>
            <person name="Blanco-Ulate B."/>
            <person name="Rolshausen P.E."/>
            <person name="Cantu D."/>
        </authorList>
    </citation>
    <scope>NUCLEOTIDE SEQUENCE [LARGE SCALE GENOMIC DNA]</scope>
    <source>
        <strain evidence="3">UCR-EL1</strain>
    </source>
</reference>
<dbReference type="eggNOG" id="ENOG502SUTN">
    <property type="taxonomic scope" value="Eukaryota"/>
</dbReference>
<proteinExistence type="predicted"/>
<sequence>MAPVTEFSAIKLQPGLTPAAIDDGIRKLAEATLAAPGCNGFYTSLVHEDPSRMYMLVDWASLEAHQEFAQQDFYLGLILELVTACVDPGVPPIGYHVALSPAAPAVLHNNDSRRGATTPSSPAVELLHVYFPPGTAADAEIERQVGRFLGTLDGIEGFSGQTAVGWALEELEYKDGEKCRVLVMGIGWESVAAHERFRDTEAFKEIVPIFMGIPGQKGVEAVHLSTKSW</sequence>
<dbReference type="SUPFAM" id="SSF54909">
    <property type="entry name" value="Dimeric alpha+beta barrel"/>
    <property type="match status" value="1"/>
</dbReference>
<dbReference type="AlphaFoldDB" id="M7T4I2"/>
<keyword evidence="3" id="KW-1185">Reference proteome</keyword>
<dbReference type="PROSITE" id="PS51725">
    <property type="entry name" value="ABM"/>
    <property type="match status" value="1"/>
</dbReference>
<gene>
    <name evidence="2" type="ORF">UCREL1_11527</name>
</gene>
<evidence type="ECO:0000313" key="2">
    <source>
        <dbReference type="EMBL" id="EMR61540.1"/>
    </source>
</evidence>
<dbReference type="EMBL" id="KB707587">
    <property type="protein sequence ID" value="EMR61540.1"/>
    <property type="molecule type" value="Genomic_DNA"/>
</dbReference>
<dbReference type="InterPro" id="IPR011008">
    <property type="entry name" value="Dimeric_a/b-barrel"/>
</dbReference>
<dbReference type="HOGENOM" id="CLU_081631_2_2_1"/>
<name>M7T4I2_EUTLA</name>
<dbReference type="OrthoDB" id="3830579at2759"/>
<dbReference type="OMA" id="HERFRDT"/>
<accession>M7T4I2</accession>
<dbReference type="KEGG" id="ela:UCREL1_11527"/>
<protein>
    <recommendedName>
        <fullName evidence="1">ABM domain-containing protein</fullName>
    </recommendedName>
</protein>
<evidence type="ECO:0000313" key="3">
    <source>
        <dbReference type="Proteomes" id="UP000012174"/>
    </source>
</evidence>
<dbReference type="Pfam" id="PF03992">
    <property type="entry name" value="ABM"/>
    <property type="match status" value="1"/>
</dbReference>
<dbReference type="Proteomes" id="UP000012174">
    <property type="component" value="Unassembled WGS sequence"/>
</dbReference>
<dbReference type="Gene3D" id="3.30.70.100">
    <property type="match status" value="2"/>
</dbReference>
<evidence type="ECO:0000259" key="1">
    <source>
        <dbReference type="PROSITE" id="PS51725"/>
    </source>
</evidence>